<dbReference type="EMBL" id="BSTX01000003">
    <property type="protein sequence ID" value="GLZ79508.1"/>
    <property type="molecule type" value="Genomic_DNA"/>
</dbReference>
<comment type="caution">
    <text evidence="1">The sequence shown here is derived from an EMBL/GenBank/DDBJ whole genome shotgun (WGS) entry which is preliminary data.</text>
</comment>
<keyword evidence="2" id="KW-1185">Reference proteome</keyword>
<reference evidence="1" key="1">
    <citation type="submission" date="2023-03" db="EMBL/GenBank/DDBJ databases">
        <title>Actinorhabdospora filicis NBRC 111898.</title>
        <authorList>
            <person name="Ichikawa N."/>
            <person name="Sato H."/>
            <person name="Tonouchi N."/>
        </authorList>
    </citation>
    <scope>NUCLEOTIDE SEQUENCE</scope>
    <source>
        <strain evidence="1">NBRC 111898</strain>
    </source>
</reference>
<dbReference type="InterPro" id="IPR019646">
    <property type="entry name" value="Aminoglyc_AdlTrfase"/>
</dbReference>
<sequence length="203" mass="23263">MNDMDFATFQSIYGPWAAPDPAGAAALLAGAPFRWWVAGGWALDAFTGVSRFHEDIDVVVLRRDLPAIREFFAGRHLWTAHAGAIRPLLPEWELEEEREQLWLRDDAYSPWLLDVLLTPDDGERLLFKRDHAIGLPLERAGWERDGVRYLAPELALLYKARMMREKDEHDFAAAEPGLTTAARSWLRESIERHLPGHGWLQRL</sequence>
<evidence type="ECO:0000313" key="1">
    <source>
        <dbReference type="EMBL" id="GLZ79508.1"/>
    </source>
</evidence>
<dbReference type="Pfam" id="PF10706">
    <property type="entry name" value="Aminoglyc_resit"/>
    <property type="match status" value="1"/>
</dbReference>
<dbReference type="Proteomes" id="UP001165079">
    <property type="component" value="Unassembled WGS sequence"/>
</dbReference>
<proteinExistence type="predicted"/>
<organism evidence="1 2">
    <name type="scientific">Actinorhabdospora filicis</name>
    <dbReference type="NCBI Taxonomy" id="1785913"/>
    <lineage>
        <taxon>Bacteria</taxon>
        <taxon>Bacillati</taxon>
        <taxon>Actinomycetota</taxon>
        <taxon>Actinomycetes</taxon>
        <taxon>Micromonosporales</taxon>
        <taxon>Micromonosporaceae</taxon>
        <taxon>Actinorhabdospora</taxon>
    </lineage>
</organism>
<evidence type="ECO:0000313" key="2">
    <source>
        <dbReference type="Proteomes" id="UP001165079"/>
    </source>
</evidence>
<evidence type="ECO:0008006" key="3">
    <source>
        <dbReference type="Google" id="ProtNLM"/>
    </source>
</evidence>
<protein>
    <recommendedName>
        <fullName evidence="3">Aminoglycoside-2''-adenylyltransferase</fullName>
    </recommendedName>
</protein>
<name>A0A9W6WAY4_9ACTN</name>
<gene>
    <name evidence="1" type="ORF">Afil01_43150</name>
</gene>
<dbReference type="InterPro" id="IPR043519">
    <property type="entry name" value="NT_sf"/>
</dbReference>
<dbReference type="Gene3D" id="3.30.460.40">
    <property type="match status" value="1"/>
</dbReference>
<dbReference type="SUPFAM" id="SSF81301">
    <property type="entry name" value="Nucleotidyltransferase"/>
    <property type="match status" value="1"/>
</dbReference>
<accession>A0A9W6WAY4</accession>
<dbReference type="AlphaFoldDB" id="A0A9W6WAY4"/>